<sequence>MYLIIVVVVYIIFSILFVDWKQWKSYYPTVQYFILCNLLYNFVFYNHTLWKYEAITVSWLNHTLIDITFTFIIVPVVIMIYLRYYPTGRKQFLYMAIWIAYFTVIEYLFYRKGLFIYENGWNPFWSCIFNIILFTFVKIHYKNALLAIILSIPTIIILLLFFHPSISELK</sequence>
<accession>A0A1I0FG88</accession>
<dbReference type="AlphaFoldDB" id="A0A1I0FG88"/>
<protein>
    <submittedName>
        <fullName evidence="2">Uncharacterized protein</fullName>
    </submittedName>
</protein>
<evidence type="ECO:0000256" key="1">
    <source>
        <dbReference type="SAM" id="Phobius"/>
    </source>
</evidence>
<keyword evidence="3" id="KW-1185">Reference proteome</keyword>
<evidence type="ECO:0000313" key="3">
    <source>
        <dbReference type="Proteomes" id="UP000198618"/>
    </source>
</evidence>
<keyword evidence="1" id="KW-0472">Membrane</keyword>
<dbReference type="OrthoDB" id="1730091at2"/>
<evidence type="ECO:0000313" key="2">
    <source>
        <dbReference type="EMBL" id="SET57034.1"/>
    </source>
</evidence>
<keyword evidence="1" id="KW-1133">Transmembrane helix</keyword>
<feature type="transmembrane region" description="Helical" evidence="1">
    <location>
        <begin position="67"/>
        <end position="85"/>
    </location>
</feature>
<reference evidence="2 3" key="1">
    <citation type="submission" date="2016-10" db="EMBL/GenBank/DDBJ databases">
        <authorList>
            <person name="de Groot N.N."/>
        </authorList>
    </citation>
    <scope>NUCLEOTIDE SEQUENCE [LARGE SCALE GENOMIC DNA]</scope>
    <source>
        <strain evidence="2 3">IBRC-M 10780</strain>
    </source>
</reference>
<gene>
    <name evidence="2" type="ORF">SAMN05216389_11529</name>
</gene>
<feature type="transmembrane region" description="Helical" evidence="1">
    <location>
        <begin position="92"/>
        <end position="109"/>
    </location>
</feature>
<feature type="transmembrane region" description="Helical" evidence="1">
    <location>
        <begin position="144"/>
        <end position="162"/>
    </location>
</feature>
<name>A0A1I0FG88_9BACI</name>
<dbReference type="InterPro" id="IPR048147">
    <property type="entry name" value="CBO0543-like"/>
</dbReference>
<dbReference type="Proteomes" id="UP000198618">
    <property type="component" value="Unassembled WGS sequence"/>
</dbReference>
<dbReference type="STRING" id="930131.SAMN05216389_11529"/>
<keyword evidence="1" id="KW-0812">Transmembrane</keyword>
<feature type="transmembrane region" description="Helical" evidence="1">
    <location>
        <begin position="121"/>
        <end position="137"/>
    </location>
</feature>
<feature type="transmembrane region" description="Helical" evidence="1">
    <location>
        <begin position="6"/>
        <end position="23"/>
    </location>
</feature>
<dbReference type="EMBL" id="FOHE01000015">
    <property type="protein sequence ID" value="SET57034.1"/>
    <property type="molecule type" value="Genomic_DNA"/>
</dbReference>
<proteinExistence type="predicted"/>
<dbReference type="NCBIfam" id="NF041644">
    <property type="entry name" value="CBO0543_fam"/>
    <property type="match status" value="1"/>
</dbReference>
<dbReference type="RefSeq" id="WP_090871307.1">
    <property type="nucleotide sequence ID" value="NZ_FOHE01000015.1"/>
</dbReference>
<organism evidence="2 3">
    <name type="scientific">Oceanobacillus limi</name>
    <dbReference type="NCBI Taxonomy" id="930131"/>
    <lineage>
        <taxon>Bacteria</taxon>
        <taxon>Bacillati</taxon>
        <taxon>Bacillota</taxon>
        <taxon>Bacilli</taxon>
        <taxon>Bacillales</taxon>
        <taxon>Bacillaceae</taxon>
        <taxon>Oceanobacillus</taxon>
    </lineage>
</organism>